<name>A0A9W9EN79_9EURO</name>
<dbReference type="Proteomes" id="UP001141434">
    <property type="component" value="Unassembled WGS sequence"/>
</dbReference>
<reference evidence="1" key="2">
    <citation type="journal article" date="2023" name="IMA Fungus">
        <title>Comparative genomic study of the Penicillium genus elucidates a diverse pangenome and 15 lateral gene transfer events.</title>
        <authorList>
            <person name="Petersen C."/>
            <person name="Sorensen T."/>
            <person name="Nielsen M.R."/>
            <person name="Sondergaard T.E."/>
            <person name="Sorensen J.L."/>
            <person name="Fitzpatrick D.A."/>
            <person name="Frisvad J.C."/>
            <person name="Nielsen K.L."/>
        </authorList>
    </citation>
    <scope>NUCLEOTIDE SEQUENCE</scope>
    <source>
        <strain evidence="1">IBT 34128</strain>
    </source>
</reference>
<dbReference type="EMBL" id="JAPMSZ010000011">
    <property type="protein sequence ID" value="KAJ5084953.1"/>
    <property type="molecule type" value="Genomic_DNA"/>
</dbReference>
<accession>A0A9W9EN79</accession>
<proteinExistence type="predicted"/>
<evidence type="ECO:0000313" key="1">
    <source>
        <dbReference type="EMBL" id="KAJ5084953.1"/>
    </source>
</evidence>
<protein>
    <submittedName>
        <fullName evidence="1">Uncharacterized protein</fullName>
    </submittedName>
</protein>
<evidence type="ECO:0000313" key="2">
    <source>
        <dbReference type="Proteomes" id="UP001141434"/>
    </source>
</evidence>
<dbReference type="RefSeq" id="XP_056508350.1">
    <property type="nucleotide sequence ID" value="XM_056660057.1"/>
</dbReference>
<dbReference type="OrthoDB" id="4725912at2759"/>
<dbReference type="AlphaFoldDB" id="A0A9W9EN79"/>
<keyword evidence="2" id="KW-1185">Reference proteome</keyword>
<organism evidence="1 2">
    <name type="scientific">Penicillium alfredii</name>
    <dbReference type="NCBI Taxonomy" id="1506179"/>
    <lineage>
        <taxon>Eukaryota</taxon>
        <taxon>Fungi</taxon>
        <taxon>Dikarya</taxon>
        <taxon>Ascomycota</taxon>
        <taxon>Pezizomycotina</taxon>
        <taxon>Eurotiomycetes</taxon>
        <taxon>Eurotiomycetidae</taxon>
        <taxon>Eurotiales</taxon>
        <taxon>Aspergillaceae</taxon>
        <taxon>Penicillium</taxon>
    </lineage>
</organism>
<sequence>MDLTEPQSSHVPTSTRALKVDFSWKKWKALIMEDDAPQPEARYIVDFETMKSRMIYRSMPEDKIIGTGKLHSFSINAEYEVHGYKDTLLAQKRWQTEYTQRSQAFSDTDTPVTMTWTSTSGWKTWDFICMDENQLPVARFSANAWAIRKIGKIEFMGPKAQSDAVRDEIVVTGLTLFWCMVLRSSSILSFFGAIFASPGKLKESDK</sequence>
<gene>
    <name evidence="1" type="ORF">NUU61_009532</name>
</gene>
<reference evidence="1" key="1">
    <citation type="submission" date="2022-11" db="EMBL/GenBank/DDBJ databases">
        <authorList>
            <person name="Petersen C."/>
        </authorList>
    </citation>
    <scope>NUCLEOTIDE SEQUENCE</scope>
    <source>
        <strain evidence="1">IBT 34128</strain>
    </source>
</reference>
<comment type="caution">
    <text evidence="1">The sequence shown here is derived from an EMBL/GenBank/DDBJ whole genome shotgun (WGS) entry which is preliminary data.</text>
</comment>
<dbReference type="GeneID" id="81399226"/>